<dbReference type="EMBL" id="CP016804">
    <property type="protein sequence ID" value="APE94620.1"/>
    <property type="molecule type" value="Genomic_DNA"/>
</dbReference>
<keyword evidence="1" id="KW-0812">Transmembrane</keyword>
<dbReference type="PATRIC" id="fig|1855411.3.peg.143"/>
<evidence type="ECO:0000313" key="4">
    <source>
        <dbReference type="Proteomes" id="UP000185608"/>
    </source>
</evidence>
<protein>
    <recommendedName>
        <fullName evidence="6">Glycerophosphoryl diester phosphodiesterase membrane domain-containing protein</fullName>
    </recommendedName>
</protein>
<dbReference type="InterPro" id="IPR055966">
    <property type="entry name" value="DUF7544"/>
</dbReference>
<keyword evidence="1" id="KW-1133">Transmembrane helix</keyword>
<gene>
    <name evidence="3" type="ORF">HSR6_0146</name>
    <name evidence="2" type="ORF">HTSR_0145</name>
</gene>
<evidence type="ECO:0000313" key="5">
    <source>
        <dbReference type="Proteomes" id="UP000186165"/>
    </source>
</evidence>
<feature type="transmembrane region" description="Helical" evidence="1">
    <location>
        <begin position="233"/>
        <end position="264"/>
    </location>
</feature>
<evidence type="ECO:0008006" key="6">
    <source>
        <dbReference type="Google" id="ProtNLM"/>
    </source>
</evidence>
<feature type="transmembrane region" description="Helical" evidence="1">
    <location>
        <begin position="276"/>
        <end position="296"/>
    </location>
</feature>
<keyword evidence="1" id="KW-0472">Membrane</keyword>
<evidence type="ECO:0000313" key="3">
    <source>
        <dbReference type="EMBL" id="APE94620.1"/>
    </source>
</evidence>
<reference evidence="2 4" key="1">
    <citation type="submission" date="2016-06" db="EMBL/GenBank/DDBJ databases">
        <title>Discovery of anaerobic lithoheterotrophic haloarchaeon capable of sulfur respiration by hydrogen and formate.</title>
        <authorList>
            <person name="Sorokin D.Y."/>
            <person name="Kublanov I.V."/>
            <person name="Roman P."/>
            <person name="Sinninghe Damste J.S."/>
            <person name="Golyshin P.N."/>
            <person name="Rojo D."/>
            <person name="Ciordia S."/>
            <person name="Mena Md.C."/>
            <person name="Ferrer M."/>
            <person name="Smedile F."/>
            <person name="Messina E."/>
            <person name="La Cono V."/>
            <person name="Yakimov M.M."/>
        </authorList>
    </citation>
    <scope>NUCLEOTIDE SEQUENCE [LARGE SCALE GENOMIC DNA]</scope>
    <source>
        <strain evidence="2 4">HTSR1</strain>
    </source>
</reference>
<reference evidence="5" key="2">
    <citation type="submission" date="2016-08" db="EMBL/GenBank/DDBJ databases">
        <title>Discovery of first anaerobic lithoheterotrophic haloarchae widely represented in hypersaline habitats.</title>
        <authorList>
            <person name="Sorokin D.Y."/>
            <person name="Kublanov I.V."/>
            <person name="Roman P."/>
            <person name="Sinninghe Damste J.S."/>
            <person name="Golyshin P.N."/>
            <person name="Rojo D."/>
            <person name="Ciordia S."/>
            <person name="Mena Md.C."/>
            <person name="Ferrer M."/>
            <person name="Smedile F."/>
            <person name="Messina E."/>
            <person name="La Cono V."/>
            <person name="Yakimov M.M."/>
        </authorList>
    </citation>
    <scope>NUCLEOTIDE SEQUENCE [LARGE SCALE GENOMIC DNA]</scope>
    <source>
        <strain evidence="5">HSR6</strain>
    </source>
</reference>
<accession>A0A1D8S1Y9</accession>
<dbReference type="AlphaFoldDB" id="A0A1D8S1Y9"/>
<organism evidence="2 4">
    <name type="scientific">Halodesulfurarchaeum formicicum</name>
    <dbReference type="NCBI Taxonomy" id="1873524"/>
    <lineage>
        <taxon>Archaea</taxon>
        <taxon>Methanobacteriati</taxon>
        <taxon>Methanobacteriota</taxon>
        <taxon>Stenosarchaea group</taxon>
        <taxon>Halobacteria</taxon>
        <taxon>Halobacteriales</taxon>
        <taxon>Halobacteriaceae</taxon>
        <taxon>Halodesulfurarchaeum</taxon>
    </lineage>
</organism>
<dbReference type="KEGG" id="hhsr:HSR6_0146"/>
<dbReference type="Proteomes" id="UP000185608">
    <property type="component" value="Chromosome"/>
</dbReference>
<accession>A0A1J1A931</accession>
<dbReference type="Proteomes" id="UP000186165">
    <property type="component" value="Chromosome"/>
</dbReference>
<sequence length="335" mass="35796">MTVHTMALHAVDDLSDAYRATRAFLFPIEWGRWLRLALLSVFVAGTSGGGAPSGNVQMPFNGGTTPGQTPGGDLTMDQLGALLSQHLGVIALVALVGLLVLLVVQWLAATFEFAFLESLRTDEVRVRRYVSAFQGLGTRLFAFRLVFGLLTLLIVGTVLLLTLGPILAGVAPGGPLLVLLLVMPVLLVFGILGSIVYVFTTAFVAPIMLLENRGVISAWKRFWGVFKAAWKDFLVYLLVGLFLMIGIGIVVGIAMAVIGIAVALPVVAVLIAAGPLWAGLLAIPFAIVGIVAWALVQVPVQTYLRYWALLVLGDVEPELDLISEQRQAVRGETPS</sequence>
<evidence type="ECO:0000313" key="2">
    <source>
        <dbReference type="EMBL" id="AOW79353.1"/>
    </source>
</evidence>
<dbReference type="EMBL" id="CP016070">
    <property type="protein sequence ID" value="AOW79353.1"/>
    <property type="molecule type" value="Genomic_DNA"/>
</dbReference>
<feature type="transmembrane region" description="Helical" evidence="1">
    <location>
        <begin position="89"/>
        <end position="119"/>
    </location>
</feature>
<feature type="transmembrane region" description="Helical" evidence="1">
    <location>
        <begin position="179"/>
        <end position="212"/>
    </location>
</feature>
<dbReference type="KEGG" id="halh:HTSR_0145"/>
<proteinExistence type="predicted"/>
<keyword evidence="5" id="KW-1185">Reference proteome</keyword>
<feature type="transmembrane region" description="Helical" evidence="1">
    <location>
        <begin position="140"/>
        <end position="167"/>
    </location>
</feature>
<reference evidence="3" key="3">
    <citation type="journal article" date="2017" name="ISME J.">
        <title>Discovery of anaerobic lithoheterotrophic haloarchaea, ubiquitous in hypersaline habitats.</title>
        <authorList>
            <person name="Sorokin D.Y."/>
            <person name="Messina E."/>
            <person name="Smedile F."/>
            <person name="Roman P."/>
            <person name="Damste J.S.S."/>
            <person name="Ciordia S."/>
            <person name="Mena M.C."/>
            <person name="Ferrer M."/>
            <person name="Golyshin P.N."/>
            <person name="Kublanov I.V."/>
            <person name="Samarov N.I."/>
            <person name="Toshchakov S.V."/>
            <person name="La Cono V."/>
            <person name="Yakimov M.M."/>
        </authorList>
    </citation>
    <scope>NUCLEOTIDE SEQUENCE</scope>
    <source>
        <strain evidence="3">HSR6</strain>
    </source>
</reference>
<dbReference type="Pfam" id="PF24400">
    <property type="entry name" value="DUF7544"/>
    <property type="match status" value="1"/>
</dbReference>
<dbReference type="STRING" id="1873524.HSR6_0146"/>
<evidence type="ECO:0000256" key="1">
    <source>
        <dbReference type="SAM" id="Phobius"/>
    </source>
</evidence>
<name>A0A1D8S1Y9_9EURY</name>